<comment type="caution">
    <text evidence="11">The sequence shown here is derived from an EMBL/GenBank/DDBJ whole genome shotgun (WGS) entry which is preliminary data.</text>
</comment>
<keyword evidence="6 10" id="KW-0808">Transferase</keyword>
<evidence type="ECO:0000256" key="5">
    <source>
        <dbReference type="ARBA" id="ARBA00022642"/>
    </source>
</evidence>
<feature type="binding site" evidence="10">
    <location>
        <begin position="135"/>
        <end position="137"/>
    </location>
    <ligand>
        <name>iminosuccinate</name>
        <dbReference type="ChEBI" id="CHEBI:77875"/>
    </ligand>
</feature>
<dbReference type="HAMAP" id="MF_00569">
    <property type="entry name" value="NadA_type3"/>
    <property type="match status" value="1"/>
</dbReference>
<evidence type="ECO:0000256" key="1">
    <source>
        <dbReference type="ARBA" id="ARBA00005065"/>
    </source>
</evidence>
<proteinExistence type="inferred from homology"/>
<dbReference type="Gene3D" id="3.40.50.10800">
    <property type="entry name" value="NadA-like"/>
    <property type="match status" value="3"/>
</dbReference>
<evidence type="ECO:0000256" key="9">
    <source>
        <dbReference type="ARBA" id="ARBA00023014"/>
    </source>
</evidence>
<dbReference type="GO" id="GO:0008987">
    <property type="term" value="F:quinolinate synthetase A activity"/>
    <property type="evidence" value="ECO:0007669"/>
    <property type="project" value="UniProtKB-UniRule"/>
</dbReference>
<comment type="function">
    <text evidence="10">Catalyzes the condensation of iminoaspartate with dihydroxyacetone phosphate to form quinolinate.</text>
</comment>
<feature type="binding site" evidence="10">
    <location>
        <position position="315"/>
    </location>
    <ligand>
        <name>[4Fe-4S] cluster</name>
        <dbReference type="ChEBI" id="CHEBI:49883"/>
    </ligand>
</feature>
<dbReference type="AlphaFoldDB" id="A0A538TT20"/>
<dbReference type="GO" id="GO:0034628">
    <property type="term" value="P:'de novo' NAD+ biosynthetic process from L-aspartate"/>
    <property type="evidence" value="ECO:0007669"/>
    <property type="project" value="TreeGrafter"/>
</dbReference>
<dbReference type="InterPro" id="IPR023515">
    <property type="entry name" value="Quinolinate_synth_A_type3"/>
</dbReference>
<dbReference type="SUPFAM" id="SSF142754">
    <property type="entry name" value="NadA-like"/>
    <property type="match status" value="1"/>
</dbReference>
<feature type="binding site" evidence="10">
    <location>
        <begin position="251"/>
        <end position="253"/>
    </location>
    <ligand>
        <name>iminosuccinate</name>
        <dbReference type="ChEBI" id="CHEBI:77875"/>
    </ligand>
</feature>
<dbReference type="NCBIfam" id="NF006883">
    <property type="entry name" value="PRK09375.2-4"/>
    <property type="match status" value="1"/>
</dbReference>
<keyword evidence="5 10" id="KW-0662">Pyridine nucleotide biosynthesis</keyword>
<evidence type="ECO:0000256" key="10">
    <source>
        <dbReference type="HAMAP-Rule" id="MF_00569"/>
    </source>
</evidence>
<evidence type="ECO:0000256" key="7">
    <source>
        <dbReference type="ARBA" id="ARBA00022723"/>
    </source>
</evidence>
<dbReference type="InterPro" id="IPR036094">
    <property type="entry name" value="NadA_sf"/>
</dbReference>
<dbReference type="GO" id="GO:0051539">
    <property type="term" value="F:4 iron, 4 sulfur cluster binding"/>
    <property type="evidence" value="ECO:0007669"/>
    <property type="project" value="UniProtKB-KW"/>
</dbReference>
<organism evidence="11">
    <name type="scientific">Eiseniibacteriota bacterium</name>
    <dbReference type="NCBI Taxonomy" id="2212470"/>
    <lineage>
        <taxon>Bacteria</taxon>
        <taxon>Candidatus Eiseniibacteriota</taxon>
    </lineage>
</organism>
<gene>
    <name evidence="10 11" type="primary">nadA</name>
    <name evidence="11" type="ORF">E6K79_02350</name>
</gene>
<dbReference type="GO" id="GO:0046872">
    <property type="term" value="F:metal ion binding"/>
    <property type="evidence" value="ECO:0007669"/>
    <property type="project" value="UniProtKB-KW"/>
</dbReference>
<keyword evidence="9 10" id="KW-0411">Iron-sulfur</keyword>
<comment type="subcellular location">
    <subcellularLocation>
        <location evidence="10">Cytoplasm</location>
    </subcellularLocation>
</comment>
<dbReference type="PANTHER" id="PTHR30573">
    <property type="entry name" value="QUINOLINATE SYNTHETASE A"/>
    <property type="match status" value="1"/>
</dbReference>
<feature type="binding site" evidence="10">
    <location>
        <position position="40"/>
    </location>
    <ligand>
        <name>iminosuccinate</name>
        <dbReference type="ChEBI" id="CHEBI:77875"/>
    </ligand>
</feature>
<comment type="pathway">
    <text evidence="1 10">Cofactor biosynthesis; NAD(+) biosynthesis; quinolinate from iminoaspartate: step 1/1.</text>
</comment>
<dbReference type="EC" id="2.5.1.72" evidence="2 10"/>
<protein>
    <recommendedName>
        <fullName evidence="2 10">Quinolinate synthase</fullName>
        <ecNumber evidence="2 10">2.5.1.72</ecNumber>
    </recommendedName>
</protein>
<accession>A0A538TT20</accession>
<evidence type="ECO:0000256" key="4">
    <source>
        <dbReference type="ARBA" id="ARBA00022490"/>
    </source>
</evidence>
<evidence type="ECO:0000256" key="6">
    <source>
        <dbReference type="ARBA" id="ARBA00022679"/>
    </source>
</evidence>
<dbReference type="Pfam" id="PF02445">
    <property type="entry name" value="NadA"/>
    <property type="match status" value="1"/>
</dbReference>
<sequence length="363" mass="40449">MGTRTLSVPEPYLVLEDDEIATRIRAAKRALGGSLVILGHHYQRDDVIEHADITGDSYKLARLGAERTDAEWIVFCGVHFMAESADILRQPHQKVILPDMNAGCSMADMAATDDVLDAGAALERAGLHSIMPITYMNSTADVKAFCGERGGAVCTSSNCRGIFEWAFREREQVFFLPDEHLGRNTAVEMGIPLERIVLWDPRLPQGGISDEALRSAKVIVWRGCCSVHTKFQLRHVAERRAEDPSVKILVHPEVPHEVARAADHVGSTETIIRTLREAPAGSSWAVGTEYHLVQRLQRTLPDKKIAILSKDFCMCATMYRISPQNLLWGLERIVEGEPVNVIRVAETTKHWARAALDRMLQVQ</sequence>
<comment type="cofactor">
    <cofactor evidence="10">
        <name>[4Fe-4S] cluster</name>
        <dbReference type="ChEBI" id="CHEBI:49883"/>
    </cofactor>
    <text evidence="10">Binds 1 [4Fe-4S] cluster per subunit.</text>
</comment>
<feature type="binding site" evidence="10">
    <location>
        <position position="225"/>
    </location>
    <ligand>
        <name>[4Fe-4S] cluster</name>
        <dbReference type="ChEBI" id="CHEBI:49883"/>
    </ligand>
</feature>
<dbReference type="GO" id="GO:0005829">
    <property type="term" value="C:cytosol"/>
    <property type="evidence" value="ECO:0007669"/>
    <property type="project" value="TreeGrafter"/>
</dbReference>
<feature type="binding site" evidence="10">
    <location>
        <position position="156"/>
    </location>
    <ligand>
        <name>iminosuccinate</name>
        <dbReference type="ChEBI" id="CHEBI:77875"/>
    </ligand>
</feature>
<keyword evidence="7 10" id="KW-0479">Metal-binding</keyword>
<feature type="binding site" evidence="10">
    <location>
        <position position="57"/>
    </location>
    <ligand>
        <name>iminosuccinate</name>
        <dbReference type="ChEBI" id="CHEBI:77875"/>
    </ligand>
</feature>
<evidence type="ECO:0000256" key="8">
    <source>
        <dbReference type="ARBA" id="ARBA00023004"/>
    </source>
</evidence>
<evidence type="ECO:0000256" key="3">
    <source>
        <dbReference type="ARBA" id="ARBA00022485"/>
    </source>
</evidence>
<feature type="binding site" evidence="10">
    <location>
        <position position="104"/>
    </location>
    <ligand>
        <name>[4Fe-4S] cluster</name>
        <dbReference type="ChEBI" id="CHEBI:49883"/>
    </ligand>
</feature>
<keyword evidence="8 10" id="KW-0408">Iron</keyword>
<feature type="binding site" evidence="10">
    <location>
        <position position="268"/>
    </location>
    <ligand>
        <name>iminosuccinate</name>
        <dbReference type="ChEBI" id="CHEBI:77875"/>
    </ligand>
</feature>
<dbReference type="UniPathway" id="UPA00253">
    <property type="reaction ID" value="UER00327"/>
</dbReference>
<comment type="catalytic activity">
    <reaction evidence="10">
        <text>iminosuccinate + dihydroxyacetone phosphate = quinolinate + phosphate + 2 H2O + H(+)</text>
        <dbReference type="Rhea" id="RHEA:25888"/>
        <dbReference type="ChEBI" id="CHEBI:15377"/>
        <dbReference type="ChEBI" id="CHEBI:15378"/>
        <dbReference type="ChEBI" id="CHEBI:29959"/>
        <dbReference type="ChEBI" id="CHEBI:43474"/>
        <dbReference type="ChEBI" id="CHEBI:57642"/>
        <dbReference type="ChEBI" id="CHEBI:77875"/>
        <dbReference type="EC" id="2.5.1.72"/>
    </reaction>
</comment>
<keyword evidence="3 10" id="KW-0004">4Fe-4S</keyword>
<dbReference type="NCBIfam" id="TIGR00550">
    <property type="entry name" value="nadA"/>
    <property type="match status" value="1"/>
</dbReference>
<evidence type="ECO:0000256" key="2">
    <source>
        <dbReference type="ARBA" id="ARBA00012669"/>
    </source>
</evidence>
<dbReference type="PANTHER" id="PTHR30573:SF0">
    <property type="entry name" value="QUINOLINATE SYNTHASE, CHLOROPLASTIC"/>
    <property type="match status" value="1"/>
</dbReference>
<dbReference type="EMBL" id="VBOZ01000008">
    <property type="protein sequence ID" value="TMQ66766.1"/>
    <property type="molecule type" value="Genomic_DNA"/>
</dbReference>
<comment type="similarity">
    <text evidence="10">Belongs to the quinolinate synthase family. Type 3 subfamily.</text>
</comment>
<evidence type="ECO:0000313" key="11">
    <source>
        <dbReference type="EMBL" id="TMQ66766.1"/>
    </source>
</evidence>
<reference evidence="11" key="1">
    <citation type="journal article" date="2019" name="Nat. Microbiol.">
        <title>Mediterranean grassland soil C-N compound turnover is dependent on rainfall and depth, and is mediated by genomically divergent microorganisms.</title>
        <authorList>
            <person name="Diamond S."/>
            <person name="Andeer P.F."/>
            <person name="Li Z."/>
            <person name="Crits-Christoph A."/>
            <person name="Burstein D."/>
            <person name="Anantharaman K."/>
            <person name="Lane K.R."/>
            <person name="Thomas B.C."/>
            <person name="Pan C."/>
            <person name="Northen T.R."/>
            <person name="Banfield J.F."/>
        </authorList>
    </citation>
    <scope>NUCLEOTIDE SEQUENCE [LARGE SCALE GENOMIC DNA]</scope>
    <source>
        <strain evidence="11">WS_9</strain>
    </source>
</reference>
<keyword evidence="4 10" id="KW-0963">Cytoplasm</keyword>
<dbReference type="Proteomes" id="UP000317691">
    <property type="component" value="Unassembled WGS sequence"/>
</dbReference>
<dbReference type="InterPro" id="IPR003473">
    <property type="entry name" value="NadA"/>
</dbReference>
<name>A0A538TT20_UNCEI</name>